<dbReference type="OrthoDB" id="1711036at2"/>
<comment type="function">
    <text evidence="7">Activator of cell division through the inhibition of FtsZ GTPase activity, therefore promoting FtsZ assembly into bundles of protofilaments necessary for the formation of the division Z ring. It is recruited early at mid-cell but it is not essential for cell division.</text>
</comment>
<evidence type="ECO:0000256" key="4">
    <source>
        <dbReference type="ARBA" id="ARBA00022618"/>
    </source>
</evidence>
<keyword evidence="3" id="KW-0963">Cytoplasm</keyword>
<dbReference type="GO" id="GO:0043093">
    <property type="term" value="P:FtsZ-dependent cytokinesis"/>
    <property type="evidence" value="ECO:0007669"/>
    <property type="project" value="TreeGrafter"/>
</dbReference>
<dbReference type="GO" id="GO:0032153">
    <property type="term" value="C:cell division site"/>
    <property type="evidence" value="ECO:0007669"/>
    <property type="project" value="TreeGrafter"/>
</dbReference>
<keyword evidence="5" id="KW-0717">Septation</keyword>
<comment type="subunit">
    <text evidence="8">Homodimer. Interacts with FtsZ.</text>
</comment>
<evidence type="ECO:0000256" key="2">
    <source>
        <dbReference type="ARBA" id="ARBA00015195"/>
    </source>
</evidence>
<keyword evidence="4 11" id="KW-0132">Cell division</keyword>
<comment type="subcellular location">
    <subcellularLocation>
        <location evidence="1">Cytoplasm</location>
    </subcellularLocation>
</comment>
<evidence type="ECO:0000256" key="7">
    <source>
        <dbReference type="ARBA" id="ARBA00024910"/>
    </source>
</evidence>
<evidence type="ECO:0000256" key="8">
    <source>
        <dbReference type="ARBA" id="ARBA00026068"/>
    </source>
</evidence>
<reference evidence="12" key="1">
    <citation type="submission" date="2017-02" db="EMBL/GenBank/DDBJ databases">
        <authorList>
            <person name="Varghese N."/>
            <person name="Submissions S."/>
        </authorList>
    </citation>
    <scope>NUCLEOTIDE SEQUENCE [LARGE SCALE GENOMIC DNA]</scope>
    <source>
        <strain evidence="12">M1</strain>
    </source>
</reference>
<organism evidence="11 12">
    <name type="scientific">Maledivibacter halophilus</name>
    <dbReference type="NCBI Taxonomy" id="36842"/>
    <lineage>
        <taxon>Bacteria</taxon>
        <taxon>Bacillati</taxon>
        <taxon>Bacillota</taxon>
        <taxon>Clostridia</taxon>
        <taxon>Peptostreptococcales</taxon>
        <taxon>Caminicellaceae</taxon>
        <taxon>Maledivibacter</taxon>
    </lineage>
</organism>
<dbReference type="PANTHER" id="PTHR34981:SF1">
    <property type="entry name" value="CELL DIVISION PROTEIN ZAPA"/>
    <property type="match status" value="1"/>
</dbReference>
<evidence type="ECO:0000256" key="9">
    <source>
        <dbReference type="ARBA" id="ARBA00033158"/>
    </source>
</evidence>
<dbReference type="NCBIfam" id="NF010724">
    <property type="entry name" value="PRK14126.1"/>
    <property type="match status" value="1"/>
</dbReference>
<dbReference type="Proteomes" id="UP000190285">
    <property type="component" value="Unassembled WGS sequence"/>
</dbReference>
<evidence type="ECO:0000256" key="5">
    <source>
        <dbReference type="ARBA" id="ARBA00023210"/>
    </source>
</evidence>
<protein>
    <recommendedName>
        <fullName evidence="2">Cell division protein ZapA</fullName>
    </recommendedName>
    <alternativeName>
        <fullName evidence="9">Z ring-associated protein ZapA</fullName>
    </alternativeName>
</protein>
<dbReference type="SUPFAM" id="SSF102829">
    <property type="entry name" value="Cell division protein ZapA-like"/>
    <property type="match status" value="1"/>
</dbReference>
<sequence length="187" mass="22189">MMNKNKVIVKILGQEYTIVGDESREFMQRVSNYVDDKMLEIAEKNKKFSTAMVAVLTAINIGDEYFKLFDDYQKLKAENERPTHELEETKKLLEAATIEIKKKTIEYENLLKEYEDMKESLRNTEANYMELREEVNRLSYELNIKNNKLKKEEKINEDLKNKLVQSEVKLVQTKKELQEFIEAFDNS</sequence>
<evidence type="ECO:0000256" key="10">
    <source>
        <dbReference type="SAM" id="Coils"/>
    </source>
</evidence>
<dbReference type="InterPro" id="IPR036192">
    <property type="entry name" value="Cell_div_ZapA-like_sf"/>
</dbReference>
<dbReference type="GO" id="GO:0000921">
    <property type="term" value="P:septin ring assembly"/>
    <property type="evidence" value="ECO:0007669"/>
    <property type="project" value="TreeGrafter"/>
</dbReference>
<dbReference type="InterPro" id="IPR053712">
    <property type="entry name" value="Bac_CellDiv_Activator"/>
</dbReference>
<evidence type="ECO:0000256" key="6">
    <source>
        <dbReference type="ARBA" id="ARBA00023306"/>
    </source>
</evidence>
<evidence type="ECO:0000256" key="1">
    <source>
        <dbReference type="ARBA" id="ARBA00004496"/>
    </source>
</evidence>
<dbReference type="Gene3D" id="6.10.250.790">
    <property type="match status" value="1"/>
</dbReference>
<evidence type="ECO:0000313" key="12">
    <source>
        <dbReference type="Proteomes" id="UP000190285"/>
    </source>
</evidence>
<accession>A0A1T5IWP5</accession>
<keyword evidence="6" id="KW-0131">Cell cycle</keyword>
<gene>
    <name evidence="11" type="ORF">SAMN02194393_00835</name>
</gene>
<evidence type="ECO:0000313" key="11">
    <source>
        <dbReference type="EMBL" id="SKC43607.1"/>
    </source>
</evidence>
<dbReference type="RefSeq" id="WP_079489530.1">
    <property type="nucleotide sequence ID" value="NZ_FUZT01000001.1"/>
</dbReference>
<dbReference type="AlphaFoldDB" id="A0A1T5IWP5"/>
<feature type="coiled-coil region" evidence="10">
    <location>
        <begin position="86"/>
        <end position="176"/>
    </location>
</feature>
<keyword evidence="10" id="KW-0175">Coiled coil</keyword>
<dbReference type="GO" id="GO:0000917">
    <property type="term" value="P:division septum assembly"/>
    <property type="evidence" value="ECO:0007669"/>
    <property type="project" value="UniProtKB-KW"/>
</dbReference>
<dbReference type="PANTHER" id="PTHR34981">
    <property type="entry name" value="CELL DIVISION PROTEIN ZAPA"/>
    <property type="match status" value="1"/>
</dbReference>
<evidence type="ECO:0000256" key="3">
    <source>
        <dbReference type="ARBA" id="ARBA00022490"/>
    </source>
</evidence>
<dbReference type="GO" id="GO:0005829">
    <property type="term" value="C:cytosol"/>
    <property type="evidence" value="ECO:0007669"/>
    <property type="project" value="TreeGrafter"/>
</dbReference>
<name>A0A1T5IWP5_9FIRM</name>
<dbReference type="GO" id="GO:0030428">
    <property type="term" value="C:cell septum"/>
    <property type="evidence" value="ECO:0007669"/>
    <property type="project" value="TreeGrafter"/>
</dbReference>
<dbReference type="Pfam" id="PF05164">
    <property type="entry name" value="ZapA"/>
    <property type="match status" value="1"/>
</dbReference>
<proteinExistence type="predicted"/>
<keyword evidence="12" id="KW-1185">Reference proteome</keyword>
<dbReference type="STRING" id="36842.SAMN02194393_00835"/>
<dbReference type="InterPro" id="IPR007838">
    <property type="entry name" value="Cell_div_ZapA-like"/>
</dbReference>
<dbReference type="EMBL" id="FUZT01000001">
    <property type="protein sequence ID" value="SKC43607.1"/>
    <property type="molecule type" value="Genomic_DNA"/>
</dbReference>